<dbReference type="InterPro" id="IPR051681">
    <property type="entry name" value="Ser/Thr_Kinases-Pseudokinases"/>
</dbReference>
<dbReference type="Gene3D" id="1.10.510.10">
    <property type="entry name" value="Transferase(Phosphotransferase) domain 1"/>
    <property type="match status" value="1"/>
</dbReference>
<dbReference type="InterPro" id="IPR011009">
    <property type="entry name" value="Kinase-like_dom_sf"/>
</dbReference>
<dbReference type="PROSITE" id="PS50011">
    <property type="entry name" value="PROTEIN_KINASE_DOM"/>
    <property type="match status" value="1"/>
</dbReference>
<protein>
    <recommendedName>
        <fullName evidence="2">Protein kinase domain-containing protein</fullName>
    </recommendedName>
</protein>
<reference evidence="3" key="1">
    <citation type="journal article" date="2020" name="bioRxiv">
        <title>Comparative genomics of Chlamydomonas.</title>
        <authorList>
            <person name="Craig R.J."/>
            <person name="Hasan A.R."/>
            <person name="Ness R.W."/>
            <person name="Keightley P.D."/>
        </authorList>
    </citation>
    <scope>NUCLEOTIDE SEQUENCE</scope>
    <source>
        <strain evidence="3">SAG 7.73</strain>
    </source>
</reference>
<dbReference type="InterPro" id="IPR020635">
    <property type="entry name" value="Tyr_kinase_cat_dom"/>
</dbReference>
<proteinExistence type="predicted"/>
<comment type="caution">
    <text evidence="3">The sequence shown here is derived from an EMBL/GenBank/DDBJ whole genome shotgun (WGS) entry which is preliminary data.</text>
</comment>
<dbReference type="SUPFAM" id="SSF56112">
    <property type="entry name" value="Protein kinase-like (PK-like)"/>
    <property type="match status" value="1"/>
</dbReference>
<name>A0A835TM60_CHLIN</name>
<accession>A0A835TM60</accession>
<dbReference type="PANTHER" id="PTHR44329">
    <property type="entry name" value="SERINE/THREONINE-PROTEIN KINASE TNNI3K-RELATED"/>
    <property type="match status" value="1"/>
</dbReference>
<evidence type="ECO:0000259" key="2">
    <source>
        <dbReference type="PROSITE" id="PS50011"/>
    </source>
</evidence>
<sequence>MVCEALQVSDEEDAELLLGGCGVSKMGVTASCSPASCTTLASSCVTGTTASSGGYIRPISGAVDSRLATVVIAESACSIISGAAATATAAGGLISSGGAAGCGGLGSSSSATGGGISIYARGLRCVSGPVVLRPNQPASPGRDQAPAAASVLGQELGVVGGASGGTPCFASHSSRGLFGVGGGGGAGGGGGGRLLGCALAQLNSDIAAALASMQQQMQVSPLMQGAVLVAAVDELPTGSRTLLQFIQNQCSHAGPPEPAAAGPGNPLGHLRLLVSYSLQIARGMEYLHAQGQAHGSLSPCAVYMAPVGEQQQQQQAAAAAAAAPEGGGLGSGPASPRGALCPPMCCKIALTGLVNPTERANRLAIHPGEWGPVSYIAPECFSGGGSGGCASAASAAGRALSGVGGGGLGTKSLMRVDVNAYGALLYHLFIGVAPFHQYHPAQVLVGLASGGLQLQWPQPYVGRRPPVPDAIRSLVLRCMAHTPVARPTFHEIVGILECVAQTL</sequence>
<dbReference type="OrthoDB" id="544852at2759"/>
<dbReference type="GO" id="GO:0004713">
    <property type="term" value="F:protein tyrosine kinase activity"/>
    <property type="evidence" value="ECO:0007669"/>
    <property type="project" value="InterPro"/>
</dbReference>
<gene>
    <name evidence="3" type="ORF">HXX76_004367</name>
</gene>
<dbReference type="AlphaFoldDB" id="A0A835TM60"/>
<keyword evidence="4" id="KW-1185">Reference proteome</keyword>
<evidence type="ECO:0000313" key="4">
    <source>
        <dbReference type="Proteomes" id="UP000650467"/>
    </source>
</evidence>
<dbReference type="GO" id="GO:0004674">
    <property type="term" value="F:protein serine/threonine kinase activity"/>
    <property type="evidence" value="ECO:0007669"/>
    <property type="project" value="TreeGrafter"/>
</dbReference>
<feature type="region of interest" description="Disordered" evidence="1">
    <location>
        <begin position="315"/>
        <end position="334"/>
    </location>
</feature>
<dbReference type="GO" id="GO:0005524">
    <property type="term" value="F:ATP binding"/>
    <property type="evidence" value="ECO:0007669"/>
    <property type="project" value="InterPro"/>
</dbReference>
<dbReference type="SMART" id="SM00219">
    <property type="entry name" value="TyrKc"/>
    <property type="match status" value="1"/>
</dbReference>
<dbReference type="EMBL" id="JAEHOC010000007">
    <property type="protein sequence ID" value="KAG2440255.1"/>
    <property type="molecule type" value="Genomic_DNA"/>
</dbReference>
<evidence type="ECO:0000256" key="1">
    <source>
        <dbReference type="SAM" id="MobiDB-lite"/>
    </source>
</evidence>
<feature type="domain" description="Protein kinase" evidence="2">
    <location>
        <begin position="94"/>
        <end position="503"/>
    </location>
</feature>
<dbReference type="PANTHER" id="PTHR44329:SF214">
    <property type="entry name" value="PROTEIN KINASE DOMAIN-CONTAINING PROTEIN"/>
    <property type="match status" value="1"/>
</dbReference>
<organism evidence="3 4">
    <name type="scientific">Chlamydomonas incerta</name>
    <dbReference type="NCBI Taxonomy" id="51695"/>
    <lineage>
        <taxon>Eukaryota</taxon>
        <taxon>Viridiplantae</taxon>
        <taxon>Chlorophyta</taxon>
        <taxon>core chlorophytes</taxon>
        <taxon>Chlorophyceae</taxon>
        <taxon>CS clade</taxon>
        <taxon>Chlamydomonadales</taxon>
        <taxon>Chlamydomonadaceae</taxon>
        <taxon>Chlamydomonas</taxon>
    </lineage>
</organism>
<dbReference type="Proteomes" id="UP000650467">
    <property type="component" value="Unassembled WGS sequence"/>
</dbReference>
<dbReference type="InterPro" id="IPR000719">
    <property type="entry name" value="Prot_kinase_dom"/>
</dbReference>
<evidence type="ECO:0000313" key="3">
    <source>
        <dbReference type="EMBL" id="KAG2440255.1"/>
    </source>
</evidence>